<dbReference type="InterPro" id="IPR003749">
    <property type="entry name" value="ThiS/MoaD-like"/>
</dbReference>
<dbReference type="AlphaFoldDB" id="A0A645BNL8"/>
<protein>
    <recommendedName>
        <fullName evidence="2">Sulfur carrier protein ThiS</fullName>
    </recommendedName>
</protein>
<reference evidence="1" key="1">
    <citation type="submission" date="2019-08" db="EMBL/GenBank/DDBJ databases">
        <authorList>
            <person name="Kucharzyk K."/>
            <person name="Murdoch R.W."/>
            <person name="Higgins S."/>
            <person name="Loffler F."/>
        </authorList>
    </citation>
    <scope>NUCLEOTIDE SEQUENCE</scope>
</reference>
<dbReference type="NCBIfam" id="TIGR01683">
    <property type="entry name" value="thiS"/>
    <property type="match status" value="1"/>
</dbReference>
<gene>
    <name evidence="1" type="ORF">SDC9_113975</name>
</gene>
<dbReference type="Gene3D" id="3.10.20.30">
    <property type="match status" value="1"/>
</dbReference>
<accession>A0A645BNL8</accession>
<dbReference type="InterPro" id="IPR012675">
    <property type="entry name" value="Beta-grasp_dom_sf"/>
</dbReference>
<dbReference type="InterPro" id="IPR016155">
    <property type="entry name" value="Mopterin_synth/thiamin_S_b"/>
</dbReference>
<name>A0A645BNL8_9ZZZZ</name>
<dbReference type="InterPro" id="IPR010035">
    <property type="entry name" value="Thi_S"/>
</dbReference>
<comment type="caution">
    <text evidence="1">The sequence shown here is derived from an EMBL/GenBank/DDBJ whole genome shotgun (WGS) entry which is preliminary data.</text>
</comment>
<evidence type="ECO:0000313" key="1">
    <source>
        <dbReference type="EMBL" id="MPM67059.1"/>
    </source>
</evidence>
<sequence length="65" mass="6944">MEILWNGVPREISGGITVAEFLAACGMKPEAVVVELNDEITGAEELCRRLNAGDRLNAFRIVAGG</sequence>
<proteinExistence type="predicted"/>
<dbReference type="EMBL" id="VSSQ01021458">
    <property type="protein sequence ID" value="MPM67059.1"/>
    <property type="molecule type" value="Genomic_DNA"/>
</dbReference>
<evidence type="ECO:0008006" key="2">
    <source>
        <dbReference type="Google" id="ProtNLM"/>
    </source>
</evidence>
<dbReference type="SUPFAM" id="SSF54285">
    <property type="entry name" value="MoaD/ThiS"/>
    <property type="match status" value="1"/>
</dbReference>
<dbReference type="Pfam" id="PF02597">
    <property type="entry name" value="ThiS"/>
    <property type="match status" value="1"/>
</dbReference>
<organism evidence="1">
    <name type="scientific">bioreactor metagenome</name>
    <dbReference type="NCBI Taxonomy" id="1076179"/>
    <lineage>
        <taxon>unclassified sequences</taxon>
        <taxon>metagenomes</taxon>
        <taxon>ecological metagenomes</taxon>
    </lineage>
</organism>
<dbReference type="CDD" id="cd00565">
    <property type="entry name" value="Ubl_ThiS"/>
    <property type="match status" value="1"/>
</dbReference>